<gene>
    <name evidence="4" type="ORF">GCM10008986_15970</name>
</gene>
<evidence type="ECO:0000256" key="1">
    <source>
        <dbReference type="SAM" id="Phobius"/>
    </source>
</evidence>
<organism evidence="4 5">
    <name type="scientific">Salinibacillus aidingensis</name>
    <dbReference type="NCBI Taxonomy" id="237684"/>
    <lineage>
        <taxon>Bacteria</taxon>
        <taxon>Bacillati</taxon>
        <taxon>Bacillota</taxon>
        <taxon>Bacilli</taxon>
        <taxon>Bacillales</taxon>
        <taxon>Bacillaceae</taxon>
        <taxon>Salinibacillus</taxon>
    </lineage>
</organism>
<keyword evidence="2" id="KW-0732">Signal</keyword>
<name>A0ABP3L2C1_9BACI</name>
<evidence type="ECO:0000313" key="5">
    <source>
        <dbReference type="Proteomes" id="UP001500880"/>
    </source>
</evidence>
<accession>A0ABP3L2C1</accession>
<keyword evidence="5" id="KW-1185">Reference proteome</keyword>
<keyword evidence="1" id="KW-0812">Transmembrane</keyword>
<feature type="chain" id="PRO_5045200921" evidence="2">
    <location>
        <begin position="28"/>
        <end position="387"/>
    </location>
</feature>
<dbReference type="Gene3D" id="2.60.40.10">
    <property type="entry name" value="Immunoglobulins"/>
    <property type="match status" value="3"/>
</dbReference>
<sequence>MFKRKSFILLTLFTLLLSMVMPYKASAAEGVTLYTPLTGLSLTPGETANYEVEIINESNQVKNLELAVSDLPKKWSYTMTADGYGVDHLSVKPNSTKSFQLDIEVPLKVEKGAYNFDVTATSETGAVTTLPMTVNITEQGVFKTELTSDQTNMEGDSESTFTYDVELLNRTASEQRYSLKADAPSGWQVNFKANGKDVTSVTVGSNQSSNITVEVVPSKQASKGTYEIPVTAQAGQANAKLTLESVITGTYGLELTTPDGRLSSDIQAGDTDVITLEVKNTGTSKLENVELSAANTPSEWDVTFEPGTISEIPAGQSVKVDATVKASDKAIAGDYVVEMKASTPEATANSQFRMSVKTSMVWGFAGLAIIIAVVVGIIFLVRKYGRR</sequence>
<evidence type="ECO:0000256" key="2">
    <source>
        <dbReference type="SAM" id="SignalP"/>
    </source>
</evidence>
<evidence type="ECO:0000313" key="4">
    <source>
        <dbReference type="EMBL" id="GAA0490748.1"/>
    </source>
</evidence>
<dbReference type="PANTHER" id="PTHR39198">
    <property type="entry name" value="HYPOTHETICAL MEMBRANE PROTEIN, CONSERVED"/>
    <property type="match status" value="1"/>
</dbReference>
<keyword evidence="1" id="KW-1133">Transmembrane helix</keyword>
<dbReference type="InterPro" id="IPR018905">
    <property type="entry name" value="A-galactase_NEW3"/>
</dbReference>
<feature type="transmembrane region" description="Helical" evidence="1">
    <location>
        <begin position="360"/>
        <end position="381"/>
    </location>
</feature>
<reference evidence="5" key="1">
    <citation type="journal article" date="2019" name="Int. J. Syst. Evol. Microbiol.">
        <title>The Global Catalogue of Microorganisms (GCM) 10K type strain sequencing project: providing services to taxonomists for standard genome sequencing and annotation.</title>
        <authorList>
            <consortium name="The Broad Institute Genomics Platform"/>
            <consortium name="The Broad Institute Genome Sequencing Center for Infectious Disease"/>
            <person name="Wu L."/>
            <person name="Ma J."/>
        </authorList>
    </citation>
    <scope>NUCLEOTIDE SEQUENCE [LARGE SCALE GENOMIC DNA]</scope>
    <source>
        <strain evidence="5">JCM 12389</strain>
    </source>
</reference>
<evidence type="ECO:0000259" key="3">
    <source>
        <dbReference type="Pfam" id="PF10633"/>
    </source>
</evidence>
<comment type="caution">
    <text evidence="4">The sequence shown here is derived from an EMBL/GenBank/DDBJ whole genome shotgun (WGS) entry which is preliminary data.</text>
</comment>
<feature type="domain" description="Alpha-galactosidase NEW3" evidence="3">
    <location>
        <begin position="171"/>
        <end position="233"/>
    </location>
</feature>
<dbReference type="EMBL" id="BAAADO010000003">
    <property type="protein sequence ID" value="GAA0490748.1"/>
    <property type="molecule type" value="Genomic_DNA"/>
</dbReference>
<keyword evidence="1" id="KW-0472">Membrane</keyword>
<dbReference type="Pfam" id="PF10633">
    <property type="entry name" value="NPCBM_assoc"/>
    <property type="match status" value="2"/>
</dbReference>
<dbReference type="Proteomes" id="UP001500880">
    <property type="component" value="Unassembled WGS sequence"/>
</dbReference>
<feature type="signal peptide" evidence="2">
    <location>
        <begin position="1"/>
        <end position="27"/>
    </location>
</feature>
<dbReference type="PANTHER" id="PTHR39198:SF1">
    <property type="entry name" value="ALPHA-GALACTOSIDASE NEW3 DOMAIN-CONTAINING PROTEIN"/>
    <property type="match status" value="1"/>
</dbReference>
<protein>
    <submittedName>
        <fullName evidence="4">NEW3 domain-containing protein</fullName>
    </submittedName>
</protein>
<feature type="domain" description="Alpha-galactosidase NEW3" evidence="3">
    <location>
        <begin position="267"/>
        <end position="342"/>
    </location>
</feature>
<proteinExistence type="predicted"/>
<dbReference type="InterPro" id="IPR013783">
    <property type="entry name" value="Ig-like_fold"/>
</dbReference>
<dbReference type="RefSeq" id="WP_343839603.1">
    <property type="nucleotide sequence ID" value="NZ_BAAADO010000003.1"/>
</dbReference>